<keyword evidence="7" id="KW-1185">Reference proteome</keyword>
<evidence type="ECO:0000313" key="7">
    <source>
        <dbReference type="Proteomes" id="UP000318538"/>
    </source>
</evidence>
<keyword evidence="1 3" id="KW-0479">Metal-binding</keyword>
<organism evidence="6 7">
    <name type="scientific">Rubripirellula lacrimiformis</name>
    <dbReference type="NCBI Taxonomy" id="1930273"/>
    <lineage>
        <taxon>Bacteria</taxon>
        <taxon>Pseudomonadati</taxon>
        <taxon>Planctomycetota</taxon>
        <taxon>Planctomycetia</taxon>
        <taxon>Pirellulales</taxon>
        <taxon>Pirellulaceae</taxon>
        <taxon>Rubripirellula</taxon>
    </lineage>
</organism>
<evidence type="ECO:0000256" key="1">
    <source>
        <dbReference type="ARBA" id="ARBA00022723"/>
    </source>
</evidence>
<evidence type="ECO:0000256" key="4">
    <source>
        <dbReference type="SAM" id="SignalP"/>
    </source>
</evidence>
<dbReference type="InterPro" id="IPR009056">
    <property type="entry name" value="Cyt_c-like_dom"/>
</dbReference>
<feature type="domain" description="Cytochrome c" evidence="5">
    <location>
        <begin position="128"/>
        <end position="252"/>
    </location>
</feature>
<proteinExistence type="predicted"/>
<dbReference type="GO" id="GO:0020037">
    <property type="term" value="F:heme binding"/>
    <property type="evidence" value="ECO:0007669"/>
    <property type="project" value="InterPro"/>
</dbReference>
<gene>
    <name evidence="6" type="ORF">K227x_37930</name>
</gene>
<keyword evidence="2 3" id="KW-0408">Iron</keyword>
<dbReference type="AlphaFoldDB" id="A0A517NE35"/>
<evidence type="ECO:0000256" key="2">
    <source>
        <dbReference type="ARBA" id="ARBA00023004"/>
    </source>
</evidence>
<evidence type="ECO:0000256" key="3">
    <source>
        <dbReference type="PROSITE-ProRule" id="PRU00433"/>
    </source>
</evidence>
<evidence type="ECO:0000313" key="6">
    <source>
        <dbReference type="EMBL" id="QDT05393.1"/>
    </source>
</evidence>
<dbReference type="GO" id="GO:0046872">
    <property type="term" value="F:metal ion binding"/>
    <property type="evidence" value="ECO:0007669"/>
    <property type="project" value="UniProtKB-KW"/>
</dbReference>
<evidence type="ECO:0000259" key="5">
    <source>
        <dbReference type="PROSITE" id="PS51007"/>
    </source>
</evidence>
<keyword evidence="3" id="KW-0349">Heme</keyword>
<sequence length="426" mass="47484" precursor="true">MKLFLIGCVTATFALAAGSPARGQFTVNIDIDQAPFQYTETPGNNRVSRLMHQLENKEVELDYTSQRGYLDSLLEALQIPPSSQTLVFSKTSMQVRYITRRNPRAIYFNDDTYVGWINGSSLVEISTADPKLGAAFYTIDMSPFRPKLKRMNYDCLACHATSLTQGIPGHTVRSVVPSYDGSVNSQTQSFITNDTSPFSQRWGGWYVTGFHGDMKHMGNAYVKGGSLDTSRNANLLNLRDEFDSANYLAPQSDIVALMVLEHQTQMHNSMVRADFFVRQLDHEASELDDDKVDAAESAAQLQLIAGEVVDRLLFKDETKLTDEVRGSVVFAADFQTLGPKDSQGRSLRDFDLKSRMFQYPCSYLIYSDAFKSLQPKLRSEIVRQIHDVLAGTAGGDRYEHLSAADRGSILGILSDTHPDFSISSND</sequence>
<reference evidence="6 7" key="1">
    <citation type="submission" date="2019-02" db="EMBL/GenBank/DDBJ databases">
        <title>Deep-cultivation of Planctomycetes and their phenomic and genomic characterization uncovers novel biology.</title>
        <authorList>
            <person name="Wiegand S."/>
            <person name="Jogler M."/>
            <person name="Boedeker C."/>
            <person name="Pinto D."/>
            <person name="Vollmers J."/>
            <person name="Rivas-Marin E."/>
            <person name="Kohn T."/>
            <person name="Peeters S.H."/>
            <person name="Heuer A."/>
            <person name="Rast P."/>
            <person name="Oberbeckmann S."/>
            <person name="Bunk B."/>
            <person name="Jeske O."/>
            <person name="Meyerdierks A."/>
            <person name="Storesund J.E."/>
            <person name="Kallscheuer N."/>
            <person name="Luecker S."/>
            <person name="Lage O.M."/>
            <person name="Pohl T."/>
            <person name="Merkel B.J."/>
            <person name="Hornburger P."/>
            <person name="Mueller R.-W."/>
            <person name="Bruemmer F."/>
            <person name="Labrenz M."/>
            <person name="Spormann A.M."/>
            <person name="Op den Camp H."/>
            <person name="Overmann J."/>
            <person name="Amann R."/>
            <person name="Jetten M.S.M."/>
            <person name="Mascher T."/>
            <person name="Medema M.H."/>
            <person name="Devos D.P."/>
            <person name="Kaster A.-K."/>
            <person name="Ovreas L."/>
            <person name="Rohde M."/>
            <person name="Galperin M.Y."/>
            <person name="Jogler C."/>
        </authorList>
    </citation>
    <scope>NUCLEOTIDE SEQUENCE [LARGE SCALE GENOMIC DNA]</scope>
    <source>
        <strain evidence="6 7">K22_7</strain>
    </source>
</reference>
<feature type="signal peptide" evidence="4">
    <location>
        <begin position="1"/>
        <end position="16"/>
    </location>
</feature>
<keyword evidence="4" id="KW-0732">Signal</keyword>
<dbReference type="Proteomes" id="UP000318538">
    <property type="component" value="Chromosome"/>
</dbReference>
<dbReference type="GO" id="GO:0009055">
    <property type="term" value="F:electron transfer activity"/>
    <property type="evidence" value="ECO:0007669"/>
    <property type="project" value="InterPro"/>
</dbReference>
<feature type="chain" id="PRO_5022075852" description="Cytochrome c domain-containing protein" evidence="4">
    <location>
        <begin position="17"/>
        <end position="426"/>
    </location>
</feature>
<name>A0A517NE35_9BACT</name>
<protein>
    <recommendedName>
        <fullName evidence="5">Cytochrome c domain-containing protein</fullName>
    </recommendedName>
</protein>
<dbReference type="PROSITE" id="PS51007">
    <property type="entry name" value="CYTC"/>
    <property type="match status" value="1"/>
</dbReference>
<dbReference type="EMBL" id="CP036525">
    <property type="protein sequence ID" value="QDT05393.1"/>
    <property type="molecule type" value="Genomic_DNA"/>
</dbReference>
<accession>A0A517NE35</accession>
<dbReference type="KEGG" id="rlc:K227x_37930"/>